<reference evidence="16" key="1">
    <citation type="journal article" date="2023" name="G3 (Bethesda)">
        <title>A reference genome for the long-term kleptoplast-retaining sea slug Elysia crispata morphotype clarki.</title>
        <authorList>
            <person name="Eastman K.E."/>
            <person name="Pendleton A.L."/>
            <person name="Shaikh M.A."/>
            <person name="Suttiyut T."/>
            <person name="Ogas R."/>
            <person name="Tomko P."/>
            <person name="Gavelis G."/>
            <person name="Widhalm J.R."/>
            <person name="Wisecaver J.H."/>
        </authorList>
    </citation>
    <scope>NUCLEOTIDE SEQUENCE</scope>
    <source>
        <strain evidence="16">ECLA1</strain>
    </source>
</reference>
<keyword evidence="8" id="KW-0256">Endoplasmic reticulum</keyword>
<feature type="chain" id="PRO_5042082799" description="Renin receptor" evidence="13">
    <location>
        <begin position="25"/>
        <end position="359"/>
    </location>
</feature>
<keyword evidence="11" id="KW-0675">Receptor</keyword>
<dbReference type="PANTHER" id="PTHR13351:SF1">
    <property type="entry name" value="RENIN RECEPTOR"/>
    <property type="match status" value="1"/>
</dbReference>
<evidence type="ECO:0000256" key="11">
    <source>
        <dbReference type="ARBA" id="ARBA00023170"/>
    </source>
</evidence>
<dbReference type="GO" id="GO:0030177">
    <property type="term" value="P:positive regulation of Wnt signaling pathway"/>
    <property type="evidence" value="ECO:0007669"/>
    <property type="project" value="TreeGrafter"/>
</dbReference>
<dbReference type="InterPro" id="IPR056780">
    <property type="entry name" value="Renin_r_C"/>
</dbReference>
<dbReference type="Pfam" id="PF25294">
    <property type="entry name" value="RENR_N"/>
    <property type="match status" value="1"/>
</dbReference>
<dbReference type="EMBL" id="JAWDGP010003546">
    <property type="protein sequence ID" value="KAK3773279.1"/>
    <property type="molecule type" value="Genomic_DNA"/>
</dbReference>
<evidence type="ECO:0000256" key="10">
    <source>
        <dbReference type="ARBA" id="ARBA00023136"/>
    </source>
</evidence>
<sequence length="359" mass="39329">MADTMKVLLIVLLGLSCLALTCLGQQLLVKHAPSYVTFHKQTPDATVSSSDLHNIIAGPLGLSNRPHSAIQSKSVLKRPKANVLVTVVTHKDQKELPLDSMAKFPLDWDMPFVDVEALMNSAQSKFLEKDPLMLDLVSNNQFFDVKTTSDLFQSLPGSFAAAKDRLLDPDSFLFGSAHKSGSLNASLTSDGGLLAEIQVMRDVVDKLSKSAEKLATGAPDLLSFTLTGLKGIGEAYGADSAQTKDAQKLVAKHLDEITDDLKNIYKGNVMVEILTAPSIEQPYVRKTRSLKAANGTDYSKLNLALEWDQDFPAAFNISLFLVLTLVITVMFIAYGMWNMNPNLESILYRVPQDENKKLN</sequence>
<proteinExistence type="predicted"/>
<feature type="signal peptide" evidence="13">
    <location>
        <begin position="1"/>
        <end position="24"/>
    </location>
</feature>
<dbReference type="PROSITE" id="PS51257">
    <property type="entry name" value="PROKAR_LIPOPROTEIN"/>
    <property type="match status" value="1"/>
</dbReference>
<comment type="caution">
    <text evidence="16">The sequence shown here is derived from an EMBL/GenBank/DDBJ whole genome shotgun (WGS) entry which is preliminary data.</text>
</comment>
<dbReference type="Pfam" id="PF07850">
    <property type="entry name" value="Renin_r"/>
    <property type="match status" value="1"/>
</dbReference>
<keyword evidence="4" id="KW-1003">Cell membrane</keyword>
<organism evidence="16 17">
    <name type="scientific">Elysia crispata</name>
    <name type="common">lettuce slug</name>
    <dbReference type="NCBI Taxonomy" id="231223"/>
    <lineage>
        <taxon>Eukaryota</taxon>
        <taxon>Metazoa</taxon>
        <taxon>Spiralia</taxon>
        <taxon>Lophotrochozoa</taxon>
        <taxon>Mollusca</taxon>
        <taxon>Gastropoda</taxon>
        <taxon>Heterobranchia</taxon>
        <taxon>Euthyneura</taxon>
        <taxon>Panpulmonata</taxon>
        <taxon>Sacoglossa</taxon>
        <taxon>Placobranchoidea</taxon>
        <taxon>Plakobranchidae</taxon>
        <taxon>Elysia</taxon>
    </lineage>
</organism>
<evidence type="ECO:0000256" key="8">
    <source>
        <dbReference type="ARBA" id="ARBA00022824"/>
    </source>
</evidence>
<evidence type="ECO:0000256" key="6">
    <source>
        <dbReference type="ARBA" id="ARBA00022692"/>
    </source>
</evidence>
<dbReference type="Proteomes" id="UP001283361">
    <property type="component" value="Unassembled WGS sequence"/>
</dbReference>
<comment type="subcellular location">
    <subcellularLocation>
        <location evidence="2">Cell membrane</location>
        <topology evidence="2">Single-pass type I membrane protein</topology>
    </subcellularLocation>
    <subcellularLocation>
        <location evidence="1">Endoplasmic reticulum membrane</location>
        <topology evidence="1">Single-pass type I membrane protein</topology>
    </subcellularLocation>
    <subcellularLocation>
        <location evidence="3">Vesicle</location>
    </subcellularLocation>
</comment>
<evidence type="ECO:0000256" key="1">
    <source>
        <dbReference type="ARBA" id="ARBA00004115"/>
    </source>
</evidence>
<evidence type="ECO:0000256" key="5">
    <source>
        <dbReference type="ARBA" id="ARBA00022685"/>
    </source>
</evidence>
<keyword evidence="6 12" id="KW-0812">Transmembrane</keyword>
<keyword evidence="9 12" id="KW-1133">Transmembrane helix</keyword>
<dbReference type="InterPro" id="IPR012493">
    <property type="entry name" value="Renin_rcpt"/>
</dbReference>
<keyword evidence="17" id="KW-1185">Reference proteome</keyword>
<dbReference type="GO" id="GO:0009897">
    <property type="term" value="C:external side of plasma membrane"/>
    <property type="evidence" value="ECO:0007669"/>
    <property type="project" value="TreeGrafter"/>
</dbReference>
<evidence type="ECO:0000259" key="15">
    <source>
        <dbReference type="Pfam" id="PF25294"/>
    </source>
</evidence>
<name>A0AAE1DJR2_9GAST</name>
<dbReference type="GO" id="GO:0005789">
    <property type="term" value="C:endoplasmic reticulum membrane"/>
    <property type="evidence" value="ECO:0007669"/>
    <property type="project" value="UniProtKB-SubCell"/>
</dbReference>
<dbReference type="InterPro" id="IPR057318">
    <property type="entry name" value="RENR_N"/>
</dbReference>
<dbReference type="AlphaFoldDB" id="A0AAE1DJR2"/>
<evidence type="ECO:0000256" key="3">
    <source>
        <dbReference type="ARBA" id="ARBA00004373"/>
    </source>
</evidence>
<feature type="domain" description="Renin receptor N-terminal" evidence="15">
    <location>
        <begin position="24"/>
        <end position="276"/>
    </location>
</feature>
<feature type="domain" description="Renin receptor-like C-terminal transmembrane spanning segment" evidence="14">
    <location>
        <begin position="292"/>
        <end position="351"/>
    </location>
</feature>
<protein>
    <recommendedName>
        <fullName evidence="18">Renin receptor</fullName>
    </recommendedName>
</protein>
<evidence type="ECO:0000256" key="4">
    <source>
        <dbReference type="ARBA" id="ARBA00022475"/>
    </source>
</evidence>
<keyword evidence="5" id="KW-0165">Cleavage on pair of basic residues</keyword>
<evidence type="ECO:0000256" key="7">
    <source>
        <dbReference type="ARBA" id="ARBA00022729"/>
    </source>
</evidence>
<evidence type="ECO:0000259" key="14">
    <source>
        <dbReference type="Pfam" id="PF07850"/>
    </source>
</evidence>
<evidence type="ECO:0000256" key="2">
    <source>
        <dbReference type="ARBA" id="ARBA00004251"/>
    </source>
</evidence>
<gene>
    <name evidence="16" type="ORF">RRG08_053664</name>
</gene>
<accession>A0AAE1DJR2</accession>
<evidence type="ECO:0008006" key="18">
    <source>
        <dbReference type="Google" id="ProtNLM"/>
    </source>
</evidence>
<keyword evidence="10 12" id="KW-0472">Membrane</keyword>
<dbReference type="PANTHER" id="PTHR13351">
    <property type="entry name" value="RENIN RECEPTOR"/>
    <property type="match status" value="1"/>
</dbReference>
<evidence type="ECO:0000313" key="16">
    <source>
        <dbReference type="EMBL" id="KAK3773279.1"/>
    </source>
</evidence>
<evidence type="ECO:0000256" key="12">
    <source>
        <dbReference type="SAM" id="Phobius"/>
    </source>
</evidence>
<dbReference type="GO" id="GO:0031982">
    <property type="term" value="C:vesicle"/>
    <property type="evidence" value="ECO:0007669"/>
    <property type="project" value="UniProtKB-SubCell"/>
</dbReference>
<keyword evidence="7 13" id="KW-0732">Signal</keyword>
<evidence type="ECO:0000313" key="17">
    <source>
        <dbReference type="Proteomes" id="UP001283361"/>
    </source>
</evidence>
<feature type="transmembrane region" description="Helical" evidence="12">
    <location>
        <begin position="313"/>
        <end position="337"/>
    </location>
</feature>
<evidence type="ECO:0000256" key="13">
    <source>
        <dbReference type="SAM" id="SignalP"/>
    </source>
</evidence>
<dbReference type="GO" id="GO:0038023">
    <property type="term" value="F:signaling receptor activity"/>
    <property type="evidence" value="ECO:0007669"/>
    <property type="project" value="InterPro"/>
</dbReference>
<dbReference type="GO" id="GO:0098588">
    <property type="term" value="C:bounding membrane of organelle"/>
    <property type="evidence" value="ECO:0007669"/>
    <property type="project" value="UniProtKB-ARBA"/>
</dbReference>
<evidence type="ECO:0000256" key="9">
    <source>
        <dbReference type="ARBA" id="ARBA00022989"/>
    </source>
</evidence>